<feature type="compositionally biased region" description="Acidic residues" evidence="14">
    <location>
        <begin position="90"/>
        <end position="99"/>
    </location>
</feature>
<evidence type="ECO:0000256" key="2">
    <source>
        <dbReference type="ARBA" id="ARBA00004574"/>
    </source>
</evidence>
<name>A0AA39WEG6_9PEZI</name>
<dbReference type="GO" id="GO:0000781">
    <property type="term" value="C:chromosome, telomeric region"/>
    <property type="evidence" value="ECO:0007669"/>
    <property type="project" value="UniProtKB-SubCell"/>
</dbReference>
<evidence type="ECO:0000256" key="13">
    <source>
        <dbReference type="ARBA" id="ARBA00025393"/>
    </source>
</evidence>
<accession>A0AA39WEG6</accession>
<evidence type="ECO:0000256" key="8">
    <source>
        <dbReference type="ARBA" id="ARBA00022895"/>
    </source>
</evidence>
<comment type="similarity">
    <text evidence="3">Belongs to the GON7 family.</text>
</comment>
<gene>
    <name evidence="15" type="ORF">B0T14DRAFT_527198</name>
</gene>
<dbReference type="Proteomes" id="UP001175000">
    <property type="component" value="Unassembled WGS sequence"/>
</dbReference>
<evidence type="ECO:0000256" key="4">
    <source>
        <dbReference type="ARBA" id="ARBA00011534"/>
    </source>
</evidence>
<evidence type="ECO:0000256" key="11">
    <source>
        <dbReference type="ARBA" id="ARBA00023163"/>
    </source>
</evidence>
<dbReference type="AlphaFoldDB" id="A0AA39WEG6"/>
<protein>
    <recommendedName>
        <fullName evidence="5">EKC/KEOPS complex subunit GON7</fullName>
    </recommendedName>
</protein>
<dbReference type="GO" id="GO:0008033">
    <property type="term" value="P:tRNA processing"/>
    <property type="evidence" value="ECO:0007669"/>
    <property type="project" value="UniProtKB-KW"/>
</dbReference>
<evidence type="ECO:0000256" key="7">
    <source>
        <dbReference type="ARBA" id="ARBA00022694"/>
    </source>
</evidence>
<evidence type="ECO:0000313" key="16">
    <source>
        <dbReference type="Proteomes" id="UP001175000"/>
    </source>
</evidence>
<keyword evidence="11" id="KW-0804">Transcription</keyword>
<evidence type="ECO:0000256" key="9">
    <source>
        <dbReference type="ARBA" id="ARBA00023015"/>
    </source>
</evidence>
<dbReference type="GO" id="GO:0005634">
    <property type="term" value="C:nucleus"/>
    <property type="evidence" value="ECO:0007669"/>
    <property type="project" value="UniProtKB-SubCell"/>
</dbReference>
<evidence type="ECO:0000256" key="1">
    <source>
        <dbReference type="ARBA" id="ARBA00004123"/>
    </source>
</evidence>
<evidence type="ECO:0000256" key="14">
    <source>
        <dbReference type="SAM" id="MobiDB-lite"/>
    </source>
</evidence>
<feature type="compositionally biased region" description="Polar residues" evidence="14">
    <location>
        <begin position="1"/>
        <end position="10"/>
    </location>
</feature>
<reference evidence="15" key="1">
    <citation type="submission" date="2023-06" db="EMBL/GenBank/DDBJ databases">
        <title>Genome-scale phylogeny and comparative genomics of the fungal order Sordariales.</title>
        <authorList>
            <consortium name="Lawrence Berkeley National Laboratory"/>
            <person name="Hensen N."/>
            <person name="Bonometti L."/>
            <person name="Westerberg I."/>
            <person name="Brannstrom I.O."/>
            <person name="Guillou S."/>
            <person name="Cros-Aarteil S."/>
            <person name="Calhoun S."/>
            <person name="Haridas S."/>
            <person name="Kuo A."/>
            <person name="Mondo S."/>
            <person name="Pangilinan J."/>
            <person name="Riley R."/>
            <person name="Labutti K."/>
            <person name="Andreopoulos B."/>
            <person name="Lipzen A."/>
            <person name="Chen C."/>
            <person name="Yanf M."/>
            <person name="Daum C."/>
            <person name="Ng V."/>
            <person name="Clum A."/>
            <person name="Steindorff A."/>
            <person name="Ohm R."/>
            <person name="Martin F."/>
            <person name="Silar P."/>
            <person name="Natvig D."/>
            <person name="Lalanne C."/>
            <person name="Gautier V."/>
            <person name="Ament-Velasquez S.L."/>
            <person name="Kruys A."/>
            <person name="Hutchinson M.I."/>
            <person name="Powell A.J."/>
            <person name="Barry K."/>
            <person name="Miller A.N."/>
            <person name="Grigoriev I.V."/>
            <person name="Debuchy R."/>
            <person name="Gladieux P."/>
            <person name="Thoren M.H."/>
            <person name="Johannesson H."/>
        </authorList>
    </citation>
    <scope>NUCLEOTIDE SEQUENCE</scope>
    <source>
        <strain evidence="15">CBS 606.72</strain>
    </source>
</reference>
<keyword evidence="12" id="KW-0539">Nucleus</keyword>
<dbReference type="Pfam" id="PF08738">
    <property type="entry name" value="Gon7"/>
    <property type="match status" value="1"/>
</dbReference>
<keyword evidence="7" id="KW-0819">tRNA processing</keyword>
<organism evidence="15 16">
    <name type="scientific">Immersiella caudata</name>
    <dbReference type="NCBI Taxonomy" id="314043"/>
    <lineage>
        <taxon>Eukaryota</taxon>
        <taxon>Fungi</taxon>
        <taxon>Dikarya</taxon>
        <taxon>Ascomycota</taxon>
        <taxon>Pezizomycotina</taxon>
        <taxon>Sordariomycetes</taxon>
        <taxon>Sordariomycetidae</taxon>
        <taxon>Sordariales</taxon>
        <taxon>Lasiosphaeriaceae</taxon>
        <taxon>Immersiella</taxon>
    </lineage>
</organism>
<comment type="subunit">
    <text evidence="4">Component of the EKC/KEOPS complex composed of at least BUD32, CGI121, GON7, KAE1 and PCC1; the whole complex dimerizes.</text>
</comment>
<dbReference type="EMBL" id="JAULSU010000006">
    <property type="protein sequence ID" value="KAK0613875.1"/>
    <property type="molecule type" value="Genomic_DNA"/>
</dbReference>
<keyword evidence="16" id="KW-1185">Reference proteome</keyword>
<evidence type="ECO:0000256" key="3">
    <source>
        <dbReference type="ARBA" id="ARBA00008529"/>
    </source>
</evidence>
<comment type="function">
    <text evidence="13">Component of the EKC/KEOPS complex that is required for the formation of a threonylcarbamoyl group on adenosine at position 37 (t(6)A37) in tRNAs that read codons beginning with adenine. The complex is probably involved in the transfer of the threonylcarbamoyl moiety of threonylcarbamoyl-AMP (TC-AMP) to the N6 group of A37. GON7 likely plays a supporting role to the catalytic subunit KAE1 in the complex. The EKC/KEOPS complex also promotes both telomere uncapping and telomere elongation. The complex is required for efficient recruitment of transcriptional coactivators.</text>
</comment>
<sequence>MSNQPNGSQPTYALSATYTSTSGNPPFTITTPLDAPSSTLPAVQRKSDYLQRLRSSILTVQDQVNKELTTRMERDNANPAAAMDSKDEENYGEEVQEED</sequence>
<keyword evidence="8" id="KW-0779">Telomere</keyword>
<comment type="caution">
    <text evidence="15">The sequence shown here is derived from an EMBL/GenBank/DDBJ whole genome shotgun (WGS) entry which is preliminary data.</text>
</comment>
<comment type="subcellular location">
    <subcellularLocation>
        <location evidence="2">Chromosome</location>
        <location evidence="2">Telomere</location>
    </subcellularLocation>
    <subcellularLocation>
        <location evidence="1">Nucleus</location>
    </subcellularLocation>
</comment>
<keyword evidence="9" id="KW-0805">Transcription regulation</keyword>
<keyword evidence="6" id="KW-0158">Chromosome</keyword>
<keyword evidence="10" id="KW-0010">Activator</keyword>
<feature type="compositionally biased region" description="Low complexity" evidence="14">
    <location>
        <begin position="11"/>
        <end position="22"/>
    </location>
</feature>
<evidence type="ECO:0000256" key="12">
    <source>
        <dbReference type="ARBA" id="ARBA00023242"/>
    </source>
</evidence>
<evidence type="ECO:0000256" key="5">
    <source>
        <dbReference type="ARBA" id="ARBA00019746"/>
    </source>
</evidence>
<evidence type="ECO:0000313" key="15">
    <source>
        <dbReference type="EMBL" id="KAK0613875.1"/>
    </source>
</evidence>
<evidence type="ECO:0000256" key="6">
    <source>
        <dbReference type="ARBA" id="ARBA00022454"/>
    </source>
</evidence>
<proteinExistence type="inferred from homology"/>
<dbReference type="InterPro" id="IPR014849">
    <property type="entry name" value="EKC/KEOPS_Gon7"/>
</dbReference>
<feature type="region of interest" description="Disordered" evidence="14">
    <location>
        <begin position="1"/>
        <end position="39"/>
    </location>
</feature>
<feature type="compositionally biased region" description="Polar residues" evidence="14">
    <location>
        <begin position="23"/>
        <end position="39"/>
    </location>
</feature>
<evidence type="ECO:0000256" key="10">
    <source>
        <dbReference type="ARBA" id="ARBA00023159"/>
    </source>
</evidence>
<feature type="region of interest" description="Disordered" evidence="14">
    <location>
        <begin position="68"/>
        <end position="99"/>
    </location>
</feature>